<dbReference type="EMBL" id="CP015230">
    <property type="protein sequence ID" value="ANP40379.1"/>
    <property type="molecule type" value="Genomic_DNA"/>
</dbReference>
<proteinExistence type="predicted"/>
<sequence>MHLWAIRHLLLLFYEQLRLSLNFDGKFPPISFLLTLALRSYSDMALDIICNTPVGGAFLKCQNVKLP</sequence>
<dbReference type="STRING" id="1265309.K529_006335"/>
<dbReference type="AlphaFoldDB" id="A0A1B1A1C0"/>
<protein>
    <submittedName>
        <fullName evidence="1">Uncharacterized protein</fullName>
    </submittedName>
</protein>
<accession>A0A1B1A1C0</accession>
<dbReference type="Proteomes" id="UP000013243">
    <property type="component" value="Chromosome"/>
</dbReference>
<organism evidence="1 2">
    <name type="scientific">Tritonibacter mobilis F1926</name>
    <dbReference type="NCBI Taxonomy" id="1265309"/>
    <lineage>
        <taxon>Bacteria</taxon>
        <taxon>Pseudomonadati</taxon>
        <taxon>Pseudomonadota</taxon>
        <taxon>Alphaproteobacteria</taxon>
        <taxon>Rhodobacterales</taxon>
        <taxon>Paracoccaceae</taxon>
        <taxon>Tritonibacter</taxon>
    </lineage>
</organism>
<gene>
    <name evidence="1" type="ORF">K529_006335</name>
</gene>
<evidence type="ECO:0000313" key="2">
    <source>
        <dbReference type="Proteomes" id="UP000013243"/>
    </source>
</evidence>
<evidence type="ECO:0000313" key="1">
    <source>
        <dbReference type="EMBL" id="ANP40379.1"/>
    </source>
</evidence>
<reference evidence="1 2" key="1">
    <citation type="journal article" date="2016" name="ISME J.">
        <title>Global occurrence and heterogeneity of the Roseobacter-clade species Ruegeria mobilis.</title>
        <authorList>
            <person name="Sonnenschein E."/>
            <person name="Gram L."/>
        </authorList>
    </citation>
    <scope>NUCLEOTIDE SEQUENCE [LARGE SCALE GENOMIC DNA]</scope>
    <source>
        <strain evidence="1 2">F1926</strain>
    </source>
</reference>
<name>A0A1B1A1C0_9RHOB</name>
<dbReference type="KEGG" id="rmb:K529_006335"/>